<dbReference type="Proteomes" id="UP000186102">
    <property type="component" value="Unassembled WGS sequence"/>
</dbReference>
<name>A0A1Q8QJK8_9FIRM</name>
<evidence type="ECO:0000313" key="1">
    <source>
        <dbReference type="EMBL" id="OLN27537.1"/>
    </source>
</evidence>
<gene>
    <name evidence="1" type="ORF">DSOL_4509</name>
</gene>
<proteinExistence type="predicted"/>
<comment type="caution">
    <text evidence="1">The sequence shown here is derived from an EMBL/GenBank/DDBJ whole genome shotgun (WGS) entry which is preliminary data.</text>
</comment>
<dbReference type="STRING" id="1888891.DSOL_4509"/>
<protein>
    <submittedName>
        <fullName evidence="1">Phage-related protein</fullName>
    </submittedName>
</protein>
<reference evidence="1 2" key="1">
    <citation type="submission" date="2016-09" db="EMBL/GenBank/DDBJ databases">
        <title>Complete genome of Desulfosporosinus sp. OL.</title>
        <authorList>
            <person name="Mardanov A."/>
            <person name="Beletsky A."/>
            <person name="Panova A."/>
            <person name="Karnachuk O."/>
            <person name="Ravin N."/>
        </authorList>
    </citation>
    <scope>NUCLEOTIDE SEQUENCE [LARGE SCALE GENOMIC DNA]</scope>
    <source>
        <strain evidence="1 2">OL</strain>
    </source>
</reference>
<dbReference type="AlphaFoldDB" id="A0A1Q8QJK8"/>
<evidence type="ECO:0000313" key="2">
    <source>
        <dbReference type="Proteomes" id="UP000186102"/>
    </source>
</evidence>
<organism evidence="1 2">
    <name type="scientific">Desulfosporosinus metallidurans</name>
    <dbReference type="NCBI Taxonomy" id="1888891"/>
    <lineage>
        <taxon>Bacteria</taxon>
        <taxon>Bacillati</taxon>
        <taxon>Bacillota</taxon>
        <taxon>Clostridia</taxon>
        <taxon>Eubacteriales</taxon>
        <taxon>Desulfitobacteriaceae</taxon>
        <taxon>Desulfosporosinus</taxon>
    </lineage>
</organism>
<keyword evidence="2" id="KW-1185">Reference proteome</keyword>
<sequence>MKNKDDKIATCVSDVNNGRIILNADDEVFINEVMDFSGQATSSHDDAPDILSEFANRINDVAVTQKVRVTDRRLLGI</sequence>
<dbReference type="EMBL" id="MLBF01000056">
    <property type="protein sequence ID" value="OLN27537.1"/>
    <property type="molecule type" value="Genomic_DNA"/>
</dbReference>
<accession>A0A1Q8QJK8</accession>